<name>A0A4R0JKL5_9ACTN</name>
<dbReference type="RefSeq" id="WP_131515751.1">
    <property type="nucleotide sequence ID" value="NZ_SJKD01000005.1"/>
</dbReference>
<reference evidence="2 3" key="1">
    <citation type="submission" date="2019-02" db="EMBL/GenBank/DDBJ databases">
        <title>Kribbella capetownensis sp. nov. and Kribbella speibonae sp. nov., isolated from soil.</title>
        <authorList>
            <person name="Curtis S.M."/>
            <person name="Norton I."/>
            <person name="Everest G.J."/>
            <person name="Meyers P.R."/>
        </authorList>
    </citation>
    <scope>NUCLEOTIDE SEQUENCE [LARGE SCALE GENOMIC DNA]</scope>
    <source>
        <strain evidence="2 3">YM53</strain>
    </source>
</reference>
<protein>
    <submittedName>
        <fullName evidence="2">Uncharacterized protein</fullName>
    </submittedName>
</protein>
<organism evidence="2 3">
    <name type="scientific">Kribbella capetownensis</name>
    <dbReference type="NCBI Taxonomy" id="1572659"/>
    <lineage>
        <taxon>Bacteria</taxon>
        <taxon>Bacillati</taxon>
        <taxon>Actinomycetota</taxon>
        <taxon>Actinomycetes</taxon>
        <taxon>Propionibacteriales</taxon>
        <taxon>Kribbellaceae</taxon>
        <taxon>Kribbella</taxon>
    </lineage>
</organism>
<proteinExistence type="predicted"/>
<comment type="caution">
    <text evidence="2">The sequence shown here is derived from an EMBL/GenBank/DDBJ whole genome shotgun (WGS) entry which is preliminary data.</text>
</comment>
<dbReference type="OrthoDB" id="3823529at2"/>
<dbReference type="EMBL" id="SJKD01000005">
    <property type="protein sequence ID" value="TCC47683.1"/>
    <property type="molecule type" value="Genomic_DNA"/>
</dbReference>
<dbReference type="Proteomes" id="UP000293342">
    <property type="component" value="Unassembled WGS sequence"/>
</dbReference>
<evidence type="ECO:0000256" key="1">
    <source>
        <dbReference type="SAM" id="MobiDB-lite"/>
    </source>
</evidence>
<evidence type="ECO:0000313" key="2">
    <source>
        <dbReference type="EMBL" id="TCC47683.1"/>
    </source>
</evidence>
<accession>A0A4R0JKL5</accession>
<sequence>MGESSSTILVVTAMPLSAAARADLSAMLGEQYAVVDIKEAPSTANILLTPVVSGQLLGSLRALFPTARILYTELHDDGRGISFSGPLSRIAAQGPDGYFVAHALDSLAPIVRSEAKLQLAGSARRTPPRIAGSPQPPTVHPSTEASSLEPGPDEAAVLWIDRAGCAVVPPGSWLDLDPIDELVTRVVGASDPRGDVLWAVVVAECAVRLMNHHQENVLVDVGELTAPILAELQIRVSSELINQLTWPS</sequence>
<gene>
    <name evidence="2" type="ORF">E0H75_23295</name>
</gene>
<feature type="region of interest" description="Disordered" evidence="1">
    <location>
        <begin position="120"/>
        <end position="150"/>
    </location>
</feature>
<dbReference type="AlphaFoldDB" id="A0A4R0JKL5"/>
<keyword evidence="3" id="KW-1185">Reference proteome</keyword>
<evidence type="ECO:0000313" key="3">
    <source>
        <dbReference type="Proteomes" id="UP000293342"/>
    </source>
</evidence>